<protein>
    <submittedName>
        <fullName evidence="2">5-methyltetrahydropteroyltriglutamate--homocysteine methyltransferase</fullName>
    </submittedName>
</protein>
<dbReference type="InterPro" id="IPR038071">
    <property type="entry name" value="UROD/MetE-like_sf"/>
</dbReference>
<accession>A0A4R6UH53</accession>
<dbReference type="SUPFAM" id="SSF51726">
    <property type="entry name" value="UROD/MetE-like"/>
    <property type="match status" value="1"/>
</dbReference>
<gene>
    <name evidence="2" type="ORF">EV188_11725</name>
</gene>
<dbReference type="PANTHER" id="PTHR43844:SF2">
    <property type="entry name" value="SYNTHASE, VITAMIN-B12 INDEPENDENT, PUTATIVE (AFU_ORTHOLOGUE AFUA_3G12060)-RELATED"/>
    <property type="match status" value="1"/>
</dbReference>
<dbReference type="Gene3D" id="3.20.20.210">
    <property type="match status" value="1"/>
</dbReference>
<evidence type="ECO:0000313" key="2">
    <source>
        <dbReference type="EMBL" id="TDQ46180.1"/>
    </source>
</evidence>
<comment type="caution">
    <text evidence="2">The sequence shown here is derived from an EMBL/GenBank/DDBJ whole genome shotgun (WGS) entry which is preliminary data.</text>
</comment>
<evidence type="ECO:0000313" key="3">
    <source>
        <dbReference type="Proteomes" id="UP000295705"/>
    </source>
</evidence>
<keyword evidence="2" id="KW-0808">Transferase</keyword>
<sequence length="377" mass="40254">MTVRTTHVGSLPRPDALTRLMYLHQEGTGDEAELEAAITDAVHDVVAMQHGAGIDVVTDGEMGKPGFVNYVRERLEGFGGQAGAWSIDDLEGTPELAIAQYGGEAGAHIMPANCEGPVRYVGAAAVQRDVDTLKLALDKVGHTGSGGAFMPSASPGCIATCSPNLHYADYDSYLDALADAMAEEYRAIVDAGLILQLDCPDIPMAGHTQFWCRDEVQRRGLVGFAERHVAAIDRALEGIDPSRVRLHLCWGNYEGPHHLDAPLAELLPPVLAGSPRMISFEGANPRHEHEWADVAALAIPDDKVLLPGVVDTLNNIVEHPRLIAQRLERYAGIVGPERVIASTDCGFGTFVGFGRVGAQVAEMKLRAMAEGAALVSV</sequence>
<feature type="domain" description="Cobalamin-independent methionine synthase MetE C-terminal/archaeal" evidence="1">
    <location>
        <begin position="5"/>
        <end position="79"/>
    </location>
</feature>
<dbReference type="Proteomes" id="UP000295705">
    <property type="component" value="Unassembled WGS sequence"/>
</dbReference>
<keyword evidence="2" id="KW-0489">Methyltransferase</keyword>
<dbReference type="GO" id="GO:0003871">
    <property type="term" value="F:5-methyltetrahydropteroyltriglutamate-homocysteine S-methyltransferase activity"/>
    <property type="evidence" value="ECO:0007669"/>
    <property type="project" value="InterPro"/>
</dbReference>
<dbReference type="CDD" id="cd03311">
    <property type="entry name" value="CIMS_C_terminal_like"/>
    <property type="match status" value="1"/>
</dbReference>
<keyword evidence="3" id="KW-1185">Reference proteome</keyword>
<name>A0A4R6UH53_9PSEU</name>
<dbReference type="Pfam" id="PF01717">
    <property type="entry name" value="Meth_synt_2"/>
    <property type="match status" value="1"/>
</dbReference>
<dbReference type="GO" id="GO:0008270">
    <property type="term" value="F:zinc ion binding"/>
    <property type="evidence" value="ECO:0007669"/>
    <property type="project" value="InterPro"/>
</dbReference>
<evidence type="ECO:0000259" key="1">
    <source>
        <dbReference type="Pfam" id="PF01717"/>
    </source>
</evidence>
<dbReference type="GO" id="GO:0009086">
    <property type="term" value="P:methionine biosynthetic process"/>
    <property type="evidence" value="ECO:0007669"/>
    <property type="project" value="InterPro"/>
</dbReference>
<dbReference type="OrthoDB" id="244285at2"/>
<dbReference type="GO" id="GO:0032259">
    <property type="term" value="P:methylation"/>
    <property type="evidence" value="ECO:0007669"/>
    <property type="project" value="UniProtKB-KW"/>
</dbReference>
<dbReference type="InterPro" id="IPR002629">
    <property type="entry name" value="Met_Synth_C/arc"/>
</dbReference>
<organism evidence="2 3">
    <name type="scientific">Actinomycetospora succinea</name>
    <dbReference type="NCBI Taxonomy" id="663603"/>
    <lineage>
        <taxon>Bacteria</taxon>
        <taxon>Bacillati</taxon>
        <taxon>Actinomycetota</taxon>
        <taxon>Actinomycetes</taxon>
        <taxon>Pseudonocardiales</taxon>
        <taxon>Pseudonocardiaceae</taxon>
        <taxon>Actinomycetospora</taxon>
    </lineage>
</organism>
<dbReference type="EMBL" id="SNYO01000017">
    <property type="protein sequence ID" value="TDQ46180.1"/>
    <property type="molecule type" value="Genomic_DNA"/>
</dbReference>
<dbReference type="AlphaFoldDB" id="A0A4R6UH53"/>
<reference evidence="2 3" key="1">
    <citation type="submission" date="2019-03" db="EMBL/GenBank/DDBJ databases">
        <title>Genomic Encyclopedia of Type Strains, Phase IV (KMG-IV): sequencing the most valuable type-strain genomes for metagenomic binning, comparative biology and taxonomic classification.</title>
        <authorList>
            <person name="Goeker M."/>
        </authorList>
    </citation>
    <scope>NUCLEOTIDE SEQUENCE [LARGE SCALE GENOMIC DNA]</scope>
    <source>
        <strain evidence="2 3">DSM 45775</strain>
    </source>
</reference>
<proteinExistence type="predicted"/>
<dbReference type="RefSeq" id="WP_133830221.1">
    <property type="nucleotide sequence ID" value="NZ_BAABHR010000035.1"/>
</dbReference>
<dbReference type="PANTHER" id="PTHR43844">
    <property type="entry name" value="METHIONINE SYNTHASE"/>
    <property type="match status" value="1"/>
</dbReference>